<dbReference type="OrthoDB" id="9804578at2"/>
<dbReference type="UniPathway" id="UPA00035">
    <property type="reaction ID" value="UER00044"/>
</dbReference>
<dbReference type="PANTHER" id="PTHR43406:SF1">
    <property type="entry name" value="TRYPTOPHAN SYNTHASE ALPHA CHAIN, CHLOROPLASTIC"/>
    <property type="match status" value="1"/>
</dbReference>
<comment type="subunit">
    <text evidence="3 9">Tetramer of two alpha and two beta chains.</text>
</comment>
<organism evidence="11 12">
    <name type="scientific">Melghirimyces profundicolus</name>
    <dbReference type="NCBI Taxonomy" id="1242148"/>
    <lineage>
        <taxon>Bacteria</taxon>
        <taxon>Bacillati</taxon>
        <taxon>Bacillota</taxon>
        <taxon>Bacilli</taxon>
        <taxon>Bacillales</taxon>
        <taxon>Thermoactinomycetaceae</taxon>
        <taxon>Melghirimyces</taxon>
    </lineage>
</organism>
<accession>A0A2T6BV17</accession>
<dbReference type="GO" id="GO:0005829">
    <property type="term" value="C:cytosol"/>
    <property type="evidence" value="ECO:0007669"/>
    <property type="project" value="TreeGrafter"/>
</dbReference>
<evidence type="ECO:0000256" key="5">
    <source>
        <dbReference type="ARBA" id="ARBA00022822"/>
    </source>
</evidence>
<evidence type="ECO:0000256" key="1">
    <source>
        <dbReference type="ARBA" id="ARBA00003365"/>
    </source>
</evidence>
<keyword evidence="6 9" id="KW-0057">Aromatic amino acid biosynthesis</keyword>
<evidence type="ECO:0000256" key="4">
    <source>
        <dbReference type="ARBA" id="ARBA00022605"/>
    </source>
</evidence>
<comment type="caution">
    <text evidence="11">The sequence shown here is derived from an EMBL/GenBank/DDBJ whole genome shotgun (WGS) entry which is preliminary data.</text>
</comment>
<evidence type="ECO:0000256" key="9">
    <source>
        <dbReference type="HAMAP-Rule" id="MF_00131"/>
    </source>
</evidence>
<dbReference type="CDD" id="cd04724">
    <property type="entry name" value="Tryptophan_synthase_alpha"/>
    <property type="match status" value="1"/>
</dbReference>
<comment type="catalytic activity">
    <reaction evidence="8 9">
        <text>(1S,2R)-1-C-(indol-3-yl)glycerol 3-phosphate + L-serine = D-glyceraldehyde 3-phosphate + L-tryptophan + H2O</text>
        <dbReference type="Rhea" id="RHEA:10532"/>
        <dbReference type="ChEBI" id="CHEBI:15377"/>
        <dbReference type="ChEBI" id="CHEBI:33384"/>
        <dbReference type="ChEBI" id="CHEBI:57912"/>
        <dbReference type="ChEBI" id="CHEBI:58866"/>
        <dbReference type="ChEBI" id="CHEBI:59776"/>
        <dbReference type="EC" id="4.2.1.20"/>
    </reaction>
</comment>
<evidence type="ECO:0000256" key="3">
    <source>
        <dbReference type="ARBA" id="ARBA00011270"/>
    </source>
</evidence>
<dbReference type="Gene3D" id="3.20.20.70">
    <property type="entry name" value="Aldolase class I"/>
    <property type="match status" value="1"/>
</dbReference>
<dbReference type="AlphaFoldDB" id="A0A2T6BV17"/>
<comment type="function">
    <text evidence="1 9">The alpha subunit is responsible for the aldol cleavage of indoleglycerol phosphate to indole and glyceraldehyde 3-phosphate.</text>
</comment>
<dbReference type="Proteomes" id="UP000244240">
    <property type="component" value="Unassembled WGS sequence"/>
</dbReference>
<dbReference type="Pfam" id="PF00290">
    <property type="entry name" value="Trp_syntA"/>
    <property type="match status" value="1"/>
</dbReference>
<dbReference type="EMBL" id="QBKR01000010">
    <property type="protein sequence ID" value="PTX59913.1"/>
    <property type="molecule type" value="Genomic_DNA"/>
</dbReference>
<dbReference type="InterPro" id="IPR018204">
    <property type="entry name" value="Trp_synthase_alpha_AS"/>
</dbReference>
<evidence type="ECO:0000256" key="10">
    <source>
        <dbReference type="RuleBase" id="RU003662"/>
    </source>
</evidence>
<evidence type="ECO:0000256" key="8">
    <source>
        <dbReference type="ARBA" id="ARBA00049047"/>
    </source>
</evidence>
<evidence type="ECO:0000256" key="7">
    <source>
        <dbReference type="ARBA" id="ARBA00023239"/>
    </source>
</evidence>
<comment type="pathway">
    <text evidence="2 9">Amino-acid biosynthesis; L-tryptophan biosynthesis; L-tryptophan from chorismate: step 5/5.</text>
</comment>
<dbReference type="FunFam" id="3.20.20.70:FF:000037">
    <property type="entry name" value="Tryptophan synthase alpha chain"/>
    <property type="match status" value="1"/>
</dbReference>
<feature type="active site" description="Proton acceptor" evidence="9">
    <location>
        <position position="56"/>
    </location>
</feature>
<evidence type="ECO:0000256" key="2">
    <source>
        <dbReference type="ARBA" id="ARBA00004733"/>
    </source>
</evidence>
<dbReference type="InterPro" id="IPR002028">
    <property type="entry name" value="Trp_synthase_suA"/>
</dbReference>
<dbReference type="PROSITE" id="PS00167">
    <property type="entry name" value="TRP_SYNTHASE_ALPHA"/>
    <property type="match status" value="1"/>
</dbReference>
<dbReference type="GO" id="GO:0004834">
    <property type="term" value="F:tryptophan synthase activity"/>
    <property type="evidence" value="ECO:0007669"/>
    <property type="project" value="UniProtKB-UniRule"/>
</dbReference>
<evidence type="ECO:0000313" key="12">
    <source>
        <dbReference type="Proteomes" id="UP000244240"/>
    </source>
</evidence>
<evidence type="ECO:0000256" key="6">
    <source>
        <dbReference type="ARBA" id="ARBA00023141"/>
    </source>
</evidence>
<dbReference type="EC" id="4.2.1.20" evidence="9"/>
<dbReference type="InterPro" id="IPR013785">
    <property type="entry name" value="Aldolase_TIM"/>
</dbReference>
<dbReference type="InterPro" id="IPR011060">
    <property type="entry name" value="RibuloseP-bd_barrel"/>
</dbReference>
<sequence length="273" mass="29774">MRLDEAFRAAGRRPLIPFITAGDPDLGTTLELIRILDEEKMTAIELGVPYSDPLADGPVIQAASGRALVHGVTLSTVLELACEARRNGVKTPLVLFSYYNPILQYGPQALITTAAEAGVNGMIIPDLPWEEGREIAESARVHGVDLIPLVAPTSRERIRRIVSDAQGFVYCVSSLGTTGVRSRFDLGVDDFLDTVREWSPVPTAVGFGISKAEHVRRFLKHADAAVVGSALVREVERAGEAFFDPARREEALEGIRRFVRELAEPRSTVASRT</sequence>
<evidence type="ECO:0000313" key="11">
    <source>
        <dbReference type="EMBL" id="PTX59913.1"/>
    </source>
</evidence>
<dbReference type="SUPFAM" id="SSF51366">
    <property type="entry name" value="Ribulose-phoshate binding barrel"/>
    <property type="match status" value="1"/>
</dbReference>
<proteinExistence type="inferred from homology"/>
<protein>
    <recommendedName>
        <fullName evidence="9">Tryptophan synthase alpha chain</fullName>
        <ecNumber evidence="9">4.2.1.20</ecNumber>
    </recommendedName>
</protein>
<comment type="similarity">
    <text evidence="9 10">Belongs to the TrpA family.</text>
</comment>
<keyword evidence="4 9" id="KW-0028">Amino-acid biosynthesis</keyword>
<dbReference type="HAMAP" id="MF_00131">
    <property type="entry name" value="Trp_synth_alpha"/>
    <property type="match status" value="1"/>
</dbReference>
<keyword evidence="5 9" id="KW-0822">Tryptophan biosynthesis</keyword>
<keyword evidence="7 9" id="KW-0456">Lyase</keyword>
<gene>
    <name evidence="9" type="primary">trpA</name>
    <name evidence="11" type="ORF">C8P63_11058</name>
</gene>
<keyword evidence="12" id="KW-1185">Reference proteome</keyword>
<reference evidence="11 12" key="1">
    <citation type="submission" date="2018-04" db="EMBL/GenBank/DDBJ databases">
        <title>Genomic Encyclopedia of Archaeal and Bacterial Type Strains, Phase II (KMG-II): from individual species to whole genera.</title>
        <authorList>
            <person name="Goeker M."/>
        </authorList>
    </citation>
    <scope>NUCLEOTIDE SEQUENCE [LARGE SCALE GENOMIC DNA]</scope>
    <source>
        <strain evidence="11 12">DSM 45787</strain>
    </source>
</reference>
<dbReference type="PANTHER" id="PTHR43406">
    <property type="entry name" value="TRYPTOPHAN SYNTHASE, ALPHA CHAIN"/>
    <property type="match status" value="1"/>
</dbReference>
<dbReference type="NCBIfam" id="TIGR00262">
    <property type="entry name" value="trpA"/>
    <property type="match status" value="1"/>
</dbReference>
<name>A0A2T6BV17_9BACL</name>
<feature type="active site" description="Proton acceptor" evidence="9">
    <location>
        <position position="45"/>
    </location>
</feature>